<name>A0A0F7SNE4_PHARH</name>
<evidence type="ECO:0000256" key="9">
    <source>
        <dbReference type="PROSITE-ProRule" id="PRU00282"/>
    </source>
</evidence>
<dbReference type="GO" id="GO:1990575">
    <property type="term" value="P:mitochondrial L-ornithine transmembrane transport"/>
    <property type="evidence" value="ECO:0007669"/>
    <property type="project" value="TreeGrafter"/>
</dbReference>
<evidence type="ECO:0000256" key="2">
    <source>
        <dbReference type="ARBA" id="ARBA00006375"/>
    </source>
</evidence>
<feature type="repeat" description="Solcar" evidence="9">
    <location>
        <begin position="117"/>
        <end position="222"/>
    </location>
</feature>
<evidence type="ECO:0000256" key="1">
    <source>
        <dbReference type="ARBA" id="ARBA00004225"/>
    </source>
</evidence>
<proteinExistence type="inferred from homology"/>
<sequence length="335" mass="35857">MTEVAIPEGSQSQQLKDLAFGSVAGSCAKVFEHPFDLCKVRLQSQPPDSALRYTGPLDCFKQTWSKEGIRGLYRGLSAPVVGASVENATLFLVYNQIQKAITSFKGDTGSANAPEVASIGELAIAAAGAGFIASFVLTPIELIKVKMQVTLLSREGLLSSSSSVQPGKKPDFSRLPGPWTIIKQTYAQTGLRGFWLGQSGTLLRETGGSSAWFSAFEIVSRAFMRLRESQQGLPKGSVTKKDLKAWELCVSGGAAGMAYNIVLFPADTVKSALQTAAELRPDLTRQPSFMGTAKEIYKARGLRGLYAGCGITVARAAPSSALIFLIYESLNNHYA</sequence>
<feature type="repeat" description="Solcar" evidence="9">
    <location>
        <begin position="12"/>
        <end position="100"/>
    </location>
</feature>
<comment type="similarity">
    <text evidence="2 10">Belongs to the mitochondrial carrier (TC 2.A.29) family.</text>
</comment>
<keyword evidence="4 9" id="KW-0812">Transmembrane</keyword>
<keyword evidence="3 10" id="KW-0813">Transport</keyword>
<dbReference type="SUPFAM" id="SSF103506">
    <property type="entry name" value="Mitochondrial carrier"/>
    <property type="match status" value="1"/>
</dbReference>
<dbReference type="AlphaFoldDB" id="A0A0F7SNE4"/>
<dbReference type="GO" id="GO:0031966">
    <property type="term" value="C:mitochondrial membrane"/>
    <property type="evidence" value="ECO:0007669"/>
    <property type="project" value="UniProtKB-SubCell"/>
</dbReference>
<dbReference type="PROSITE" id="PS50920">
    <property type="entry name" value="SOLCAR"/>
    <property type="match status" value="3"/>
</dbReference>
<dbReference type="GO" id="GO:0000064">
    <property type="term" value="F:L-ornithine transmembrane transporter activity"/>
    <property type="evidence" value="ECO:0007669"/>
    <property type="project" value="TreeGrafter"/>
</dbReference>
<evidence type="ECO:0000256" key="4">
    <source>
        <dbReference type="ARBA" id="ARBA00022692"/>
    </source>
</evidence>
<comment type="subcellular location">
    <subcellularLocation>
        <location evidence="1">Mitochondrion membrane</location>
        <topology evidence="1">Multi-pass membrane protein</topology>
    </subcellularLocation>
</comment>
<dbReference type="Gene3D" id="1.50.40.10">
    <property type="entry name" value="Mitochondrial carrier domain"/>
    <property type="match status" value="2"/>
</dbReference>
<keyword evidence="8 9" id="KW-0472">Membrane</keyword>
<organism evidence="11">
    <name type="scientific">Phaffia rhodozyma</name>
    <name type="common">Yeast</name>
    <name type="synonym">Xanthophyllomyces dendrorhous</name>
    <dbReference type="NCBI Taxonomy" id="264483"/>
    <lineage>
        <taxon>Eukaryota</taxon>
        <taxon>Fungi</taxon>
        <taxon>Dikarya</taxon>
        <taxon>Basidiomycota</taxon>
        <taxon>Agaricomycotina</taxon>
        <taxon>Tremellomycetes</taxon>
        <taxon>Cystofilobasidiales</taxon>
        <taxon>Mrakiaceae</taxon>
        <taxon>Phaffia</taxon>
    </lineage>
</organism>
<evidence type="ECO:0000256" key="5">
    <source>
        <dbReference type="ARBA" id="ARBA00022737"/>
    </source>
</evidence>
<dbReference type="InterPro" id="IPR018108">
    <property type="entry name" value="MCP_transmembrane"/>
</dbReference>
<dbReference type="Pfam" id="PF00153">
    <property type="entry name" value="Mito_carr"/>
    <property type="match status" value="3"/>
</dbReference>
<dbReference type="PANTHER" id="PTHR45624:SF31">
    <property type="entry name" value="MITOCHONDRIAL ORNITHINE TRANSPORTER 1"/>
    <property type="match status" value="1"/>
</dbReference>
<dbReference type="PANTHER" id="PTHR45624">
    <property type="entry name" value="MITOCHONDRIAL BASIC AMINO ACIDS TRANSPORTER-RELATED"/>
    <property type="match status" value="1"/>
</dbReference>
<evidence type="ECO:0000256" key="8">
    <source>
        <dbReference type="ARBA" id="ARBA00023136"/>
    </source>
</evidence>
<dbReference type="InterPro" id="IPR023395">
    <property type="entry name" value="MCP_dom_sf"/>
</dbReference>
<accession>A0A0F7SNE4</accession>
<keyword evidence="5" id="KW-0677">Repeat</keyword>
<evidence type="ECO:0000313" key="11">
    <source>
        <dbReference type="EMBL" id="CED83602.1"/>
    </source>
</evidence>
<dbReference type="EMBL" id="LN483157">
    <property type="protein sequence ID" value="CED83602.1"/>
    <property type="molecule type" value="Genomic_DNA"/>
</dbReference>
<evidence type="ECO:0000256" key="3">
    <source>
        <dbReference type="ARBA" id="ARBA00022448"/>
    </source>
</evidence>
<keyword evidence="6" id="KW-1133">Transmembrane helix</keyword>
<keyword evidence="7" id="KW-0496">Mitochondrion</keyword>
<protein>
    <submittedName>
        <fullName evidence="11">Mitochondrial carnitine-acylcarnitine carrier protein</fullName>
    </submittedName>
</protein>
<dbReference type="InterPro" id="IPR050567">
    <property type="entry name" value="Mitochondrial_Carrier"/>
</dbReference>
<evidence type="ECO:0000256" key="10">
    <source>
        <dbReference type="RuleBase" id="RU000488"/>
    </source>
</evidence>
<reference evidence="11" key="1">
    <citation type="submission" date="2014-08" db="EMBL/GenBank/DDBJ databases">
        <authorList>
            <person name="Sharma Rahul"/>
            <person name="Thines Marco"/>
        </authorList>
    </citation>
    <scope>NUCLEOTIDE SEQUENCE</scope>
</reference>
<feature type="repeat" description="Solcar" evidence="9">
    <location>
        <begin position="243"/>
        <end position="333"/>
    </location>
</feature>
<evidence type="ECO:0000256" key="7">
    <source>
        <dbReference type="ARBA" id="ARBA00023128"/>
    </source>
</evidence>
<evidence type="ECO:0000256" key="6">
    <source>
        <dbReference type="ARBA" id="ARBA00022989"/>
    </source>
</evidence>